<proteinExistence type="predicted"/>
<evidence type="ECO:0000313" key="4">
    <source>
        <dbReference type="Proteomes" id="UP000093592"/>
    </source>
</evidence>
<accession>A0A1A2YW26</accession>
<dbReference type="Proteomes" id="UP000093592">
    <property type="component" value="Unassembled WGS sequence"/>
</dbReference>
<feature type="compositionally biased region" description="Pro residues" evidence="1">
    <location>
        <begin position="85"/>
        <end position="98"/>
    </location>
</feature>
<evidence type="ECO:0000313" key="3">
    <source>
        <dbReference type="EMBL" id="OBI41136.1"/>
    </source>
</evidence>
<feature type="region of interest" description="Disordered" evidence="1">
    <location>
        <begin position="67"/>
        <end position="103"/>
    </location>
</feature>
<comment type="caution">
    <text evidence="3">The sequence shown here is derived from an EMBL/GenBank/DDBJ whole genome shotgun (WGS) entry which is preliminary data.</text>
</comment>
<keyword evidence="2" id="KW-1133">Transmembrane helix</keyword>
<dbReference type="EMBL" id="LZKJ01000185">
    <property type="protein sequence ID" value="OBI41136.1"/>
    <property type="molecule type" value="Genomic_DNA"/>
</dbReference>
<evidence type="ECO:0000256" key="2">
    <source>
        <dbReference type="SAM" id="Phobius"/>
    </source>
</evidence>
<protein>
    <recommendedName>
        <fullName evidence="5">DUF2510 domain-containing protein</fullName>
    </recommendedName>
</protein>
<keyword evidence="2" id="KW-0812">Transmembrane</keyword>
<sequence>MYWDGQQWHNDIPATLPPADQSRAQENAAGAQPPRGAVLMPALWAVIAALVGTIAVVGYLLVKQSHRSRPPTAQPAPAAALPTVRPAPTPAQSAPPAPSSGAVPTSTYFKTLSGTSCQVTADQVTCQTCIPGEVITNAYTCTDPAPEVAVNTAGIVDHNPADIGSSSTMQQLSNGQTYHANGWTIVASGGWSRFINDATGHGMAVAAQNFDSY</sequence>
<evidence type="ECO:0000256" key="1">
    <source>
        <dbReference type="SAM" id="MobiDB-lite"/>
    </source>
</evidence>
<organism evidence="3 4">
    <name type="scientific">Mycobacterium kyorinense</name>
    <dbReference type="NCBI Taxonomy" id="487514"/>
    <lineage>
        <taxon>Bacteria</taxon>
        <taxon>Bacillati</taxon>
        <taxon>Actinomycetota</taxon>
        <taxon>Actinomycetes</taxon>
        <taxon>Mycobacteriales</taxon>
        <taxon>Mycobacteriaceae</taxon>
        <taxon>Mycobacterium</taxon>
    </lineage>
</organism>
<evidence type="ECO:0008006" key="5">
    <source>
        <dbReference type="Google" id="ProtNLM"/>
    </source>
</evidence>
<dbReference type="AlphaFoldDB" id="A0A1A2YW26"/>
<feature type="region of interest" description="Disordered" evidence="1">
    <location>
        <begin position="1"/>
        <end position="30"/>
    </location>
</feature>
<keyword evidence="2" id="KW-0472">Membrane</keyword>
<feature type="transmembrane region" description="Helical" evidence="2">
    <location>
        <begin position="42"/>
        <end position="62"/>
    </location>
</feature>
<reference evidence="4" key="1">
    <citation type="submission" date="2016-06" db="EMBL/GenBank/DDBJ databases">
        <authorList>
            <person name="Sutton G."/>
            <person name="Brinkac L."/>
            <person name="Sanka R."/>
            <person name="Adams M."/>
            <person name="Lau E."/>
            <person name="Sam S."/>
            <person name="Sreng N."/>
            <person name="Him V."/>
            <person name="Kerleguer A."/>
            <person name="Cheng S."/>
        </authorList>
    </citation>
    <scope>NUCLEOTIDE SEQUENCE [LARGE SCALE GENOMIC DNA]</scope>
    <source>
        <strain evidence="4">E861</strain>
    </source>
</reference>
<name>A0A1A2YW26_9MYCO</name>
<gene>
    <name evidence="3" type="ORF">A5707_08060</name>
</gene>